<protein>
    <submittedName>
        <fullName evidence="4">Putative gem-associated protein 6-like</fullName>
    </submittedName>
</protein>
<dbReference type="PANTHER" id="PTHR14710">
    <property type="entry name" value="GEM-ASSOCIATED PROTEIN 6"/>
    <property type="match status" value="1"/>
</dbReference>
<evidence type="ECO:0000313" key="5">
    <source>
        <dbReference type="Proteomes" id="UP000230750"/>
    </source>
</evidence>
<dbReference type="AlphaFoldDB" id="A0A2G8LJU2"/>
<feature type="region of interest" description="Disordered" evidence="1">
    <location>
        <begin position="1"/>
        <end position="25"/>
    </location>
</feature>
<evidence type="ECO:0000256" key="1">
    <source>
        <dbReference type="SAM" id="MobiDB-lite"/>
    </source>
</evidence>
<dbReference type="GO" id="GO:0000387">
    <property type="term" value="P:spliceosomal snRNP assembly"/>
    <property type="evidence" value="ECO:0007669"/>
    <property type="project" value="TreeGrafter"/>
</dbReference>
<comment type="caution">
    <text evidence="4">The sequence shown here is derived from an EMBL/GenBank/DDBJ whole genome shotgun (WGS) entry which is preliminary data.</text>
</comment>
<dbReference type="InterPro" id="IPR046857">
    <property type="entry name" value="Gemin6_Sm-like_dom"/>
</dbReference>
<dbReference type="GO" id="GO:0000245">
    <property type="term" value="P:spliceosomal complex assembly"/>
    <property type="evidence" value="ECO:0007669"/>
    <property type="project" value="InterPro"/>
</dbReference>
<sequence length="193" mass="21456">MEPVISHGESQTMNRSSESNQESFTAEQIRAMTPNNLRRFVDKTVCIKCGNNNEEASGIVYTVDPVSTSFVISNFADNQGKKSNLTVIPGHSLRLVTVTGICNEEQKQLLTEAFGNFVNSNKTPISDLESRKAELLQWFAKNRIPAQLAGEHDELIQVTDALFIEPPYQPENCLSRNEIILGKVQSLVKSMPT</sequence>
<feature type="domain" description="AD" evidence="2">
    <location>
        <begin position="94"/>
        <end position="193"/>
    </location>
</feature>
<dbReference type="PROSITE" id="PS52001">
    <property type="entry name" value="AD"/>
    <property type="match status" value="1"/>
</dbReference>
<evidence type="ECO:0000259" key="2">
    <source>
        <dbReference type="PROSITE" id="PS52001"/>
    </source>
</evidence>
<dbReference type="InterPro" id="IPR047574">
    <property type="entry name" value="AD"/>
</dbReference>
<dbReference type="Pfam" id="PF06372">
    <property type="entry name" value="Gemin6"/>
    <property type="match status" value="1"/>
</dbReference>
<dbReference type="GO" id="GO:0005634">
    <property type="term" value="C:nucleus"/>
    <property type="evidence" value="ECO:0007669"/>
    <property type="project" value="InterPro"/>
</dbReference>
<evidence type="ECO:0000259" key="3">
    <source>
        <dbReference type="PROSITE" id="PS52002"/>
    </source>
</evidence>
<feature type="compositionally biased region" description="Polar residues" evidence="1">
    <location>
        <begin position="8"/>
        <end position="25"/>
    </location>
</feature>
<keyword evidence="5" id="KW-1185">Reference proteome</keyword>
<dbReference type="InterPro" id="IPR047575">
    <property type="entry name" value="Sm"/>
</dbReference>
<evidence type="ECO:0000313" key="4">
    <source>
        <dbReference type="EMBL" id="PIK60528.1"/>
    </source>
</evidence>
<name>A0A2G8LJU2_STIJA</name>
<dbReference type="Pfam" id="PF20417">
    <property type="entry name" value="Gemin6_C"/>
    <property type="match status" value="1"/>
</dbReference>
<organism evidence="4 5">
    <name type="scientific">Stichopus japonicus</name>
    <name type="common">Sea cucumber</name>
    <dbReference type="NCBI Taxonomy" id="307972"/>
    <lineage>
        <taxon>Eukaryota</taxon>
        <taxon>Metazoa</taxon>
        <taxon>Echinodermata</taxon>
        <taxon>Eleutherozoa</taxon>
        <taxon>Echinozoa</taxon>
        <taxon>Holothuroidea</taxon>
        <taxon>Aspidochirotacea</taxon>
        <taxon>Aspidochirotida</taxon>
        <taxon>Stichopodidae</taxon>
        <taxon>Apostichopus</taxon>
    </lineage>
</organism>
<dbReference type="PROSITE" id="PS52002">
    <property type="entry name" value="SM"/>
    <property type="match status" value="1"/>
</dbReference>
<dbReference type="GO" id="GO:0003723">
    <property type="term" value="F:RNA binding"/>
    <property type="evidence" value="ECO:0007669"/>
    <property type="project" value="InterPro"/>
</dbReference>
<dbReference type="OrthoDB" id="77463at2759"/>
<dbReference type="GO" id="GO:0032797">
    <property type="term" value="C:SMN complex"/>
    <property type="evidence" value="ECO:0007669"/>
    <property type="project" value="TreeGrafter"/>
</dbReference>
<dbReference type="Proteomes" id="UP000230750">
    <property type="component" value="Unassembled WGS sequence"/>
</dbReference>
<accession>A0A2G8LJU2</accession>
<dbReference type="InterPro" id="IPR009422">
    <property type="entry name" value="Gemin6"/>
</dbReference>
<reference evidence="4 5" key="1">
    <citation type="journal article" date="2017" name="PLoS Biol.">
        <title>The sea cucumber genome provides insights into morphological evolution and visceral regeneration.</title>
        <authorList>
            <person name="Zhang X."/>
            <person name="Sun L."/>
            <person name="Yuan J."/>
            <person name="Sun Y."/>
            <person name="Gao Y."/>
            <person name="Zhang L."/>
            <person name="Li S."/>
            <person name="Dai H."/>
            <person name="Hamel J.F."/>
            <person name="Liu C."/>
            <person name="Yu Y."/>
            <person name="Liu S."/>
            <person name="Lin W."/>
            <person name="Guo K."/>
            <person name="Jin S."/>
            <person name="Xu P."/>
            <person name="Storey K.B."/>
            <person name="Huan P."/>
            <person name="Zhang T."/>
            <person name="Zhou Y."/>
            <person name="Zhang J."/>
            <person name="Lin C."/>
            <person name="Li X."/>
            <person name="Xing L."/>
            <person name="Huo D."/>
            <person name="Sun M."/>
            <person name="Wang L."/>
            <person name="Mercier A."/>
            <person name="Li F."/>
            <person name="Yang H."/>
            <person name="Xiang J."/>
        </authorList>
    </citation>
    <scope>NUCLEOTIDE SEQUENCE [LARGE SCALE GENOMIC DNA]</scope>
    <source>
        <strain evidence="4">Shaxun</strain>
        <tissue evidence="4">Muscle</tissue>
    </source>
</reference>
<dbReference type="EMBL" id="MRZV01000054">
    <property type="protein sequence ID" value="PIK60528.1"/>
    <property type="molecule type" value="Genomic_DNA"/>
</dbReference>
<proteinExistence type="predicted"/>
<feature type="domain" description="Sm" evidence="3">
    <location>
        <begin position="32"/>
        <end position="102"/>
    </location>
</feature>
<dbReference type="InterPro" id="IPR046856">
    <property type="entry name" value="Gemin6_C"/>
</dbReference>
<dbReference type="STRING" id="307972.A0A2G8LJU2"/>
<dbReference type="Gene3D" id="2.30.30.100">
    <property type="match status" value="1"/>
</dbReference>
<gene>
    <name evidence="4" type="ORF">BSL78_02555</name>
</gene>
<dbReference type="PANTHER" id="PTHR14710:SF2">
    <property type="entry name" value="GEM-ASSOCIATED PROTEIN 6"/>
    <property type="match status" value="1"/>
</dbReference>